<evidence type="ECO:0000256" key="1">
    <source>
        <dbReference type="SAM" id="MobiDB-lite"/>
    </source>
</evidence>
<name>A0A139IUH1_9PEZI</name>
<feature type="region of interest" description="Disordered" evidence="1">
    <location>
        <begin position="364"/>
        <end position="425"/>
    </location>
</feature>
<keyword evidence="3" id="KW-1185">Reference proteome</keyword>
<evidence type="ECO:0000313" key="2">
    <source>
        <dbReference type="EMBL" id="KXT18408.1"/>
    </source>
</evidence>
<evidence type="ECO:0000313" key="3">
    <source>
        <dbReference type="Proteomes" id="UP000073492"/>
    </source>
</evidence>
<feature type="region of interest" description="Disordered" evidence="1">
    <location>
        <begin position="1"/>
        <end position="30"/>
    </location>
</feature>
<gene>
    <name evidence="2" type="ORF">AC579_8141</name>
</gene>
<organism evidence="2 3">
    <name type="scientific">Pseudocercospora musae</name>
    <dbReference type="NCBI Taxonomy" id="113226"/>
    <lineage>
        <taxon>Eukaryota</taxon>
        <taxon>Fungi</taxon>
        <taxon>Dikarya</taxon>
        <taxon>Ascomycota</taxon>
        <taxon>Pezizomycotina</taxon>
        <taxon>Dothideomycetes</taxon>
        <taxon>Dothideomycetidae</taxon>
        <taxon>Mycosphaerellales</taxon>
        <taxon>Mycosphaerellaceae</taxon>
        <taxon>Pseudocercospora</taxon>
    </lineage>
</organism>
<comment type="caution">
    <text evidence="2">The sequence shown here is derived from an EMBL/GenBank/DDBJ whole genome shotgun (WGS) entry which is preliminary data.</text>
</comment>
<dbReference type="Proteomes" id="UP000073492">
    <property type="component" value="Unassembled WGS sequence"/>
</dbReference>
<feature type="region of interest" description="Disordered" evidence="1">
    <location>
        <begin position="112"/>
        <end position="138"/>
    </location>
</feature>
<dbReference type="AlphaFoldDB" id="A0A139IUH1"/>
<proteinExistence type="predicted"/>
<dbReference type="EMBL" id="LFZO01000007">
    <property type="protein sequence ID" value="KXT18408.1"/>
    <property type="molecule type" value="Genomic_DNA"/>
</dbReference>
<protein>
    <submittedName>
        <fullName evidence="2">Uncharacterized protein</fullName>
    </submittedName>
</protein>
<feature type="compositionally biased region" description="Low complexity" evidence="1">
    <location>
        <begin position="470"/>
        <end position="484"/>
    </location>
</feature>
<feature type="compositionally biased region" description="Polar residues" evidence="1">
    <location>
        <begin position="411"/>
        <end position="425"/>
    </location>
</feature>
<dbReference type="OrthoDB" id="3934090at2759"/>
<feature type="region of interest" description="Disordered" evidence="1">
    <location>
        <begin position="460"/>
        <end position="488"/>
    </location>
</feature>
<feature type="compositionally biased region" description="Acidic residues" evidence="1">
    <location>
        <begin position="378"/>
        <end position="388"/>
    </location>
</feature>
<accession>A0A139IUH1</accession>
<sequence>MENHVRQKVNKSSNRGSANGRLPEDSSRRGLDFAELARTEAASPERNSPYHTGARPVRGRIDCFLKELCAPVQRPTIATTARTSTSKTCRYCDRAYMALELSDNDLVDLEAPLTPPPSMNSKRCAESPHPNESSSKRVLMEDAYTGADAEDSDDEFVDAEEEITADYNGADGAYSSAAFDLEDLVNIDDLTGANGQMHPAQLQTEGFSGDQLEQYDYGAQDQNDFSDILGPHGYGNGLTEEEIEAQGITAEQHLAFTNGLTEHDEQRLDTEPSELPTREEWSHMSAAEQDEFLNTASSDAEDEPMFTTHAQHGVNEAAFFSSTLGDELQPNGLPVEQCGHEAINGGVEEGDAQLGAQHDSLDDENLFSTTFGDHTDVLTDDDDDDEEDQSRQQPQGFVDEPSHEVIHPSGMQPTKSTQPIQPTAYHSNNDIIDLTETNEKVVVSFLNEVKWVYDPNEDNSHPSPAAIPRTSTVTSTNNPVNKTSASTPAQRIADLSRLSIDAPTLPRDLSKSLRAFHKFHTRVLHLIPRLPNWSSFPSRRYWIAVLHLEKKPNSSSLSEKDFLWMKGNRFSTISTIWHSYQTRSMCDPEDFVLVARGEVMEMGTKAEEMDGFGEKLVVLRAMRKGKARESVAKSGGLLGGFGVVPEKMAGEVIELD</sequence>
<reference evidence="2 3" key="1">
    <citation type="submission" date="2015-07" db="EMBL/GenBank/DDBJ databases">
        <title>Comparative genomics of the Sigatoka disease complex on banana suggests a link between parallel evolutionary changes in Pseudocercospora fijiensis and Pseudocercospora eumusae and increased virulence on the banana host.</title>
        <authorList>
            <person name="Chang T.-C."/>
            <person name="Salvucci A."/>
            <person name="Crous P.W."/>
            <person name="Stergiopoulos I."/>
        </authorList>
    </citation>
    <scope>NUCLEOTIDE SEQUENCE [LARGE SCALE GENOMIC DNA]</scope>
    <source>
        <strain evidence="2 3">CBS 116634</strain>
    </source>
</reference>
<dbReference type="STRING" id="113226.A0A139IUH1"/>